<dbReference type="PANTHER" id="PTHR45436">
    <property type="entry name" value="SENSOR HISTIDINE KINASE YKOH"/>
    <property type="match status" value="1"/>
</dbReference>
<evidence type="ECO:0000313" key="14">
    <source>
        <dbReference type="EMBL" id="GAA4432453.1"/>
    </source>
</evidence>
<dbReference type="PROSITE" id="PS50885">
    <property type="entry name" value="HAMP"/>
    <property type="match status" value="1"/>
</dbReference>
<dbReference type="Proteomes" id="UP001500622">
    <property type="component" value="Unassembled WGS sequence"/>
</dbReference>
<keyword evidence="6 11" id="KW-0812">Transmembrane</keyword>
<feature type="transmembrane region" description="Helical" evidence="11">
    <location>
        <begin position="28"/>
        <end position="50"/>
    </location>
</feature>
<dbReference type="InterPro" id="IPR003594">
    <property type="entry name" value="HATPase_dom"/>
</dbReference>
<dbReference type="Gene3D" id="1.10.287.130">
    <property type="match status" value="1"/>
</dbReference>
<dbReference type="SUPFAM" id="SSF55874">
    <property type="entry name" value="ATPase domain of HSP90 chaperone/DNA topoisomerase II/histidine kinase"/>
    <property type="match status" value="1"/>
</dbReference>
<organism evidence="14 15">
    <name type="scientific">Georgenia halophila</name>
    <dbReference type="NCBI Taxonomy" id="620889"/>
    <lineage>
        <taxon>Bacteria</taxon>
        <taxon>Bacillati</taxon>
        <taxon>Actinomycetota</taxon>
        <taxon>Actinomycetes</taxon>
        <taxon>Micrococcales</taxon>
        <taxon>Bogoriellaceae</taxon>
        <taxon>Georgenia</taxon>
    </lineage>
</organism>
<evidence type="ECO:0000256" key="7">
    <source>
        <dbReference type="ARBA" id="ARBA00022777"/>
    </source>
</evidence>
<dbReference type="SMART" id="SM00304">
    <property type="entry name" value="HAMP"/>
    <property type="match status" value="1"/>
</dbReference>
<dbReference type="SUPFAM" id="SSF47384">
    <property type="entry name" value="Homodimeric domain of signal transducing histidine kinase"/>
    <property type="match status" value="1"/>
</dbReference>
<dbReference type="InterPro" id="IPR003660">
    <property type="entry name" value="HAMP_dom"/>
</dbReference>
<accession>A0ABP8LNN9</accession>
<dbReference type="GO" id="GO:0016301">
    <property type="term" value="F:kinase activity"/>
    <property type="evidence" value="ECO:0007669"/>
    <property type="project" value="UniProtKB-KW"/>
</dbReference>
<comment type="caution">
    <text evidence="14">The sequence shown here is derived from an EMBL/GenBank/DDBJ whole genome shotgun (WGS) entry which is preliminary data.</text>
</comment>
<name>A0ABP8LNN9_9MICO</name>
<dbReference type="RefSeq" id="WP_345218504.1">
    <property type="nucleotide sequence ID" value="NZ_BAABGN010000013.1"/>
</dbReference>
<dbReference type="SMART" id="SM00387">
    <property type="entry name" value="HATPase_c"/>
    <property type="match status" value="1"/>
</dbReference>
<feature type="transmembrane region" description="Helical" evidence="11">
    <location>
        <begin position="79"/>
        <end position="106"/>
    </location>
</feature>
<keyword evidence="9" id="KW-0902">Two-component regulatory system</keyword>
<reference evidence="15" key="1">
    <citation type="journal article" date="2019" name="Int. J. Syst. Evol. Microbiol.">
        <title>The Global Catalogue of Microorganisms (GCM) 10K type strain sequencing project: providing services to taxonomists for standard genome sequencing and annotation.</title>
        <authorList>
            <consortium name="The Broad Institute Genomics Platform"/>
            <consortium name="The Broad Institute Genome Sequencing Center for Infectious Disease"/>
            <person name="Wu L."/>
            <person name="Ma J."/>
        </authorList>
    </citation>
    <scope>NUCLEOTIDE SEQUENCE [LARGE SCALE GENOMIC DNA]</scope>
    <source>
        <strain evidence="15">JCM 17810</strain>
    </source>
</reference>
<keyword evidence="8 11" id="KW-1133">Transmembrane helix</keyword>
<dbReference type="Pfam" id="PF00672">
    <property type="entry name" value="HAMP"/>
    <property type="match status" value="1"/>
</dbReference>
<evidence type="ECO:0000256" key="11">
    <source>
        <dbReference type="SAM" id="Phobius"/>
    </source>
</evidence>
<dbReference type="Gene3D" id="3.30.565.10">
    <property type="entry name" value="Histidine kinase-like ATPase, C-terminal domain"/>
    <property type="match status" value="1"/>
</dbReference>
<evidence type="ECO:0000256" key="8">
    <source>
        <dbReference type="ARBA" id="ARBA00022989"/>
    </source>
</evidence>
<keyword evidence="4" id="KW-0597">Phosphoprotein</keyword>
<proteinExistence type="predicted"/>
<evidence type="ECO:0000313" key="15">
    <source>
        <dbReference type="Proteomes" id="UP001500622"/>
    </source>
</evidence>
<dbReference type="SMART" id="SM00388">
    <property type="entry name" value="HisKA"/>
    <property type="match status" value="1"/>
</dbReference>
<keyword evidence="10 11" id="KW-0472">Membrane</keyword>
<dbReference type="CDD" id="cd00082">
    <property type="entry name" value="HisKA"/>
    <property type="match status" value="1"/>
</dbReference>
<dbReference type="EC" id="2.7.13.3" evidence="3"/>
<dbReference type="PROSITE" id="PS50109">
    <property type="entry name" value="HIS_KIN"/>
    <property type="match status" value="1"/>
</dbReference>
<dbReference type="Gene3D" id="6.10.340.10">
    <property type="match status" value="1"/>
</dbReference>
<protein>
    <recommendedName>
        <fullName evidence="3">histidine kinase</fullName>
        <ecNumber evidence="3">2.7.13.3</ecNumber>
    </recommendedName>
</protein>
<evidence type="ECO:0000256" key="10">
    <source>
        <dbReference type="ARBA" id="ARBA00023136"/>
    </source>
</evidence>
<sequence>MTPSGAPARRAVTGAPPTRYSSARLRLALSYALFLVAAGGVVLAATYVVLHQMPNYPLTPSNPRDRLPAPSRQEILETLLAVSAFVLAGLAVVGVFGGWVLAGWVLRPLRQINEAARIAAAGDLSHRIDLTGRNDEFRQVADSFDAMLERLQESFEVRERFAANASHELRTPLTVTATLLDVAARDPETRTDPELLEKLTRTNDRAVALVAALLRLTDSDRLTHFTRVDLAAVARAAVAEQAEHAAHAGITVETRLAPVVTVADVALLGQLATNLVDNAIRHNDADGRVRVSTTIREDRATLTIENTGAVIGAEQAQRLREPFLRGVGRLAGGARAGHGLGLSIVDRIASSHGGELDIAPRAGGGLVVTVTLRAAVPGGPAPR</sequence>
<gene>
    <name evidence="14" type="ORF">GCM10023169_38180</name>
</gene>
<dbReference type="CDD" id="cd00075">
    <property type="entry name" value="HATPase"/>
    <property type="match status" value="1"/>
</dbReference>
<dbReference type="InterPro" id="IPR036890">
    <property type="entry name" value="HATPase_C_sf"/>
</dbReference>
<evidence type="ECO:0000256" key="5">
    <source>
        <dbReference type="ARBA" id="ARBA00022679"/>
    </source>
</evidence>
<comment type="catalytic activity">
    <reaction evidence="1">
        <text>ATP + protein L-histidine = ADP + protein N-phospho-L-histidine.</text>
        <dbReference type="EC" id="2.7.13.3"/>
    </reaction>
</comment>
<dbReference type="Pfam" id="PF02518">
    <property type="entry name" value="HATPase_c"/>
    <property type="match status" value="1"/>
</dbReference>
<feature type="domain" description="Histidine kinase" evidence="12">
    <location>
        <begin position="164"/>
        <end position="376"/>
    </location>
</feature>
<keyword evidence="15" id="KW-1185">Reference proteome</keyword>
<dbReference type="InterPro" id="IPR004358">
    <property type="entry name" value="Sig_transdc_His_kin-like_C"/>
</dbReference>
<keyword evidence="5" id="KW-0808">Transferase</keyword>
<evidence type="ECO:0000256" key="3">
    <source>
        <dbReference type="ARBA" id="ARBA00012438"/>
    </source>
</evidence>
<evidence type="ECO:0000256" key="6">
    <source>
        <dbReference type="ARBA" id="ARBA00022692"/>
    </source>
</evidence>
<dbReference type="InterPro" id="IPR050428">
    <property type="entry name" value="TCS_sensor_his_kinase"/>
</dbReference>
<evidence type="ECO:0000259" key="12">
    <source>
        <dbReference type="PROSITE" id="PS50109"/>
    </source>
</evidence>
<dbReference type="InterPro" id="IPR003661">
    <property type="entry name" value="HisK_dim/P_dom"/>
</dbReference>
<keyword evidence="7 14" id="KW-0418">Kinase</keyword>
<evidence type="ECO:0000259" key="13">
    <source>
        <dbReference type="PROSITE" id="PS50885"/>
    </source>
</evidence>
<dbReference type="PANTHER" id="PTHR45436:SF5">
    <property type="entry name" value="SENSOR HISTIDINE KINASE TRCS"/>
    <property type="match status" value="1"/>
</dbReference>
<dbReference type="Pfam" id="PF00512">
    <property type="entry name" value="HisKA"/>
    <property type="match status" value="1"/>
</dbReference>
<evidence type="ECO:0000256" key="2">
    <source>
        <dbReference type="ARBA" id="ARBA00004236"/>
    </source>
</evidence>
<evidence type="ECO:0000256" key="4">
    <source>
        <dbReference type="ARBA" id="ARBA00022553"/>
    </source>
</evidence>
<evidence type="ECO:0000256" key="1">
    <source>
        <dbReference type="ARBA" id="ARBA00000085"/>
    </source>
</evidence>
<evidence type="ECO:0000256" key="9">
    <source>
        <dbReference type="ARBA" id="ARBA00023012"/>
    </source>
</evidence>
<comment type="subcellular location">
    <subcellularLocation>
        <location evidence="2">Cell membrane</location>
    </subcellularLocation>
</comment>
<dbReference type="PRINTS" id="PR00344">
    <property type="entry name" value="BCTRLSENSOR"/>
</dbReference>
<feature type="domain" description="HAMP" evidence="13">
    <location>
        <begin position="103"/>
        <end position="156"/>
    </location>
</feature>
<dbReference type="InterPro" id="IPR036097">
    <property type="entry name" value="HisK_dim/P_sf"/>
</dbReference>
<dbReference type="SUPFAM" id="SSF158472">
    <property type="entry name" value="HAMP domain-like"/>
    <property type="match status" value="1"/>
</dbReference>
<dbReference type="CDD" id="cd06225">
    <property type="entry name" value="HAMP"/>
    <property type="match status" value="1"/>
</dbReference>
<dbReference type="EMBL" id="BAABGN010000013">
    <property type="protein sequence ID" value="GAA4432453.1"/>
    <property type="molecule type" value="Genomic_DNA"/>
</dbReference>
<dbReference type="InterPro" id="IPR005467">
    <property type="entry name" value="His_kinase_dom"/>
</dbReference>